<keyword evidence="5" id="KW-1185">Reference proteome</keyword>
<dbReference type="EMBL" id="UYJE01000894">
    <property type="protein sequence ID" value="VDH97433.1"/>
    <property type="molecule type" value="Genomic_DNA"/>
</dbReference>
<name>A0A8B6BXB7_MYTGA</name>
<dbReference type="GO" id="GO:0008270">
    <property type="term" value="F:zinc ion binding"/>
    <property type="evidence" value="ECO:0007669"/>
    <property type="project" value="UniProtKB-KW"/>
</dbReference>
<evidence type="ECO:0000256" key="1">
    <source>
        <dbReference type="PROSITE-ProRule" id="PRU00024"/>
    </source>
</evidence>
<protein>
    <recommendedName>
        <fullName evidence="3">B box-type domain-containing protein</fullName>
    </recommendedName>
</protein>
<evidence type="ECO:0000313" key="5">
    <source>
        <dbReference type="Proteomes" id="UP000596742"/>
    </source>
</evidence>
<feature type="coiled-coil region" evidence="2">
    <location>
        <begin position="120"/>
        <end position="198"/>
    </location>
</feature>
<dbReference type="InterPro" id="IPR000315">
    <property type="entry name" value="Znf_B-box"/>
</dbReference>
<dbReference type="Gene3D" id="3.30.160.60">
    <property type="entry name" value="Classic Zinc Finger"/>
    <property type="match status" value="1"/>
</dbReference>
<dbReference type="CDD" id="cd19757">
    <property type="entry name" value="Bbox1"/>
    <property type="match status" value="1"/>
</dbReference>
<dbReference type="PANTHER" id="PTHR25462:SF296">
    <property type="entry name" value="MEIOTIC P26, ISOFORM F"/>
    <property type="match status" value="1"/>
</dbReference>
<dbReference type="SUPFAM" id="SSF57845">
    <property type="entry name" value="B-box zinc-binding domain"/>
    <property type="match status" value="1"/>
</dbReference>
<dbReference type="OrthoDB" id="6265224at2759"/>
<dbReference type="PANTHER" id="PTHR25462">
    <property type="entry name" value="BONUS, ISOFORM C-RELATED"/>
    <property type="match status" value="1"/>
</dbReference>
<sequence>MAASNVILCGICDTQHVSKVANYWCPECDEGLCSPCKKYHSVSKASRQHGIISIDDYNKLPAEICKIEQNCTEHDKKFQMFCPGHDKLCCIICISENHKECTGMFLIDEVIKSSRSSTLFDSLEKSLKDIQENVEMVVKDRKANLDEIKQHHSKSLNDIKDTRRKVNSRLDELEKNIIDDLNSTETQLKLKIETLLDKLFTKMTTLELLKTNLMSVKQHGSDLQAFIGSKMLEKDVTKALKCIQNLSEDDGFSQIGLKCQIDDKITDILTDITAFGSITIEKSKSPIVIGVGHEKQAQIFTAVPPRSKSIDDITASLINEFKLPLGQSRKCITGSSVFPDGMMIFADCHLNKKLIILQSDGTLDTEILLSPLSPFDVTCIDNKTVAVTICNNTIQIIDTKTKQVAKTINTGAGLGITYRQEQIIYCEKGKGIVGIQLSNYKICTLVEDCTIQNDYSYIATSGDNIYFTDNGSAVKCYSLKGEKLWEFKDESIFSCPTGIAVDQYGIAYAISNRNNSVVLISADGKNGKTLLTANDKIRVSYGIYFHINKLYVASYSGNLLKFDIA</sequence>
<dbReference type="Gene3D" id="2.120.10.30">
    <property type="entry name" value="TolB, C-terminal domain"/>
    <property type="match status" value="1"/>
</dbReference>
<evidence type="ECO:0000259" key="3">
    <source>
        <dbReference type="PROSITE" id="PS50119"/>
    </source>
</evidence>
<dbReference type="SUPFAM" id="SSF63825">
    <property type="entry name" value="YWTD domain"/>
    <property type="match status" value="1"/>
</dbReference>
<keyword evidence="2" id="KW-0175">Coiled coil</keyword>
<evidence type="ECO:0000313" key="4">
    <source>
        <dbReference type="EMBL" id="VDH97433.1"/>
    </source>
</evidence>
<evidence type="ECO:0000256" key="2">
    <source>
        <dbReference type="SAM" id="Coils"/>
    </source>
</evidence>
<gene>
    <name evidence="4" type="ORF">MGAL_10B019469</name>
</gene>
<keyword evidence="1" id="KW-0479">Metal-binding</keyword>
<dbReference type="PROSITE" id="PS50119">
    <property type="entry name" value="ZF_BBOX"/>
    <property type="match status" value="1"/>
</dbReference>
<keyword evidence="1" id="KW-0863">Zinc-finger</keyword>
<comment type="caution">
    <text evidence="4">The sequence shown here is derived from an EMBL/GenBank/DDBJ whole genome shotgun (WGS) entry which is preliminary data.</text>
</comment>
<dbReference type="InterPro" id="IPR011042">
    <property type="entry name" value="6-blade_b-propeller_TolB-like"/>
</dbReference>
<dbReference type="AlphaFoldDB" id="A0A8B6BXB7"/>
<accession>A0A8B6BXB7</accession>
<dbReference type="Proteomes" id="UP000596742">
    <property type="component" value="Unassembled WGS sequence"/>
</dbReference>
<feature type="domain" description="B box-type" evidence="3">
    <location>
        <begin position="4"/>
        <end position="54"/>
    </location>
</feature>
<dbReference type="InterPro" id="IPR047153">
    <property type="entry name" value="TRIM45/56/19-like"/>
</dbReference>
<organism evidence="4 5">
    <name type="scientific">Mytilus galloprovincialis</name>
    <name type="common">Mediterranean mussel</name>
    <dbReference type="NCBI Taxonomy" id="29158"/>
    <lineage>
        <taxon>Eukaryota</taxon>
        <taxon>Metazoa</taxon>
        <taxon>Spiralia</taxon>
        <taxon>Lophotrochozoa</taxon>
        <taxon>Mollusca</taxon>
        <taxon>Bivalvia</taxon>
        <taxon>Autobranchia</taxon>
        <taxon>Pteriomorphia</taxon>
        <taxon>Mytilida</taxon>
        <taxon>Mytiloidea</taxon>
        <taxon>Mytilidae</taxon>
        <taxon>Mytilinae</taxon>
        <taxon>Mytilus</taxon>
    </lineage>
</organism>
<dbReference type="GO" id="GO:0061630">
    <property type="term" value="F:ubiquitin protein ligase activity"/>
    <property type="evidence" value="ECO:0007669"/>
    <property type="project" value="TreeGrafter"/>
</dbReference>
<proteinExistence type="predicted"/>
<reference evidence="4" key="1">
    <citation type="submission" date="2018-11" db="EMBL/GenBank/DDBJ databases">
        <authorList>
            <person name="Alioto T."/>
            <person name="Alioto T."/>
        </authorList>
    </citation>
    <scope>NUCLEOTIDE SEQUENCE</scope>
</reference>
<keyword evidence="1" id="KW-0862">Zinc</keyword>